<keyword evidence="3 5" id="KW-1005">Bacterial flagellum biogenesis</keyword>
<dbReference type="InterPro" id="IPR025965">
    <property type="entry name" value="FlgD/Vpr_Ig-like"/>
</dbReference>
<keyword evidence="9" id="KW-0966">Cell projection</keyword>
<evidence type="ECO:0000256" key="5">
    <source>
        <dbReference type="RuleBase" id="RU362076"/>
    </source>
</evidence>
<organism evidence="9 10">
    <name type="scientific">Acidovorax bellezanensis</name>
    <dbReference type="NCBI Taxonomy" id="2976702"/>
    <lineage>
        <taxon>Bacteria</taxon>
        <taxon>Pseudomonadati</taxon>
        <taxon>Pseudomonadota</taxon>
        <taxon>Betaproteobacteria</taxon>
        <taxon>Burkholderiales</taxon>
        <taxon>Comamonadaceae</taxon>
        <taxon>Acidovorax</taxon>
    </lineage>
</organism>
<evidence type="ECO:0000256" key="4">
    <source>
        <dbReference type="ARBA" id="ARBA00024746"/>
    </source>
</evidence>
<keyword evidence="10" id="KW-1185">Reference proteome</keyword>
<dbReference type="InterPro" id="IPR025963">
    <property type="entry name" value="FLgD_Tudor"/>
</dbReference>
<evidence type="ECO:0000256" key="1">
    <source>
        <dbReference type="ARBA" id="ARBA00010577"/>
    </source>
</evidence>
<evidence type="ECO:0000313" key="9">
    <source>
        <dbReference type="EMBL" id="MCT9812602.1"/>
    </source>
</evidence>
<evidence type="ECO:0000259" key="8">
    <source>
        <dbReference type="Pfam" id="PF13861"/>
    </source>
</evidence>
<dbReference type="Pfam" id="PF03963">
    <property type="entry name" value="FlgD"/>
    <property type="match status" value="1"/>
</dbReference>
<feature type="region of interest" description="Disordered" evidence="6">
    <location>
        <begin position="1"/>
        <end position="27"/>
    </location>
</feature>
<name>A0ABT2PTQ0_9BURK</name>
<evidence type="ECO:0000256" key="6">
    <source>
        <dbReference type="SAM" id="MobiDB-lite"/>
    </source>
</evidence>
<dbReference type="Pfam" id="PF13861">
    <property type="entry name" value="FLgD_tudor"/>
    <property type="match status" value="1"/>
</dbReference>
<keyword evidence="9" id="KW-0282">Flagellum</keyword>
<dbReference type="EMBL" id="JAODYH010000010">
    <property type="protein sequence ID" value="MCT9812602.1"/>
    <property type="molecule type" value="Genomic_DNA"/>
</dbReference>
<dbReference type="Gene3D" id="2.60.40.4070">
    <property type="match status" value="1"/>
</dbReference>
<feature type="domain" description="FlgD/Vpr Ig-like" evidence="7">
    <location>
        <begin position="115"/>
        <end position="164"/>
    </location>
</feature>
<keyword evidence="9" id="KW-0969">Cilium</keyword>
<evidence type="ECO:0000256" key="3">
    <source>
        <dbReference type="ARBA" id="ARBA00022795"/>
    </source>
</evidence>
<reference evidence="9 10" key="1">
    <citation type="submission" date="2022-09" db="EMBL/GenBank/DDBJ databases">
        <title>Draft genome of isolate Be4.</title>
        <authorList>
            <person name="Sanchez-Castro I."/>
            <person name="Martinez-Rodriguez P."/>
            <person name="Descostes M."/>
            <person name="Merroun M."/>
        </authorList>
    </citation>
    <scope>NUCLEOTIDE SEQUENCE [LARGE SCALE GENOMIC DNA]</scope>
    <source>
        <strain evidence="9 10">Be4</strain>
    </source>
</reference>
<evidence type="ECO:0000313" key="10">
    <source>
        <dbReference type="Proteomes" id="UP001525968"/>
    </source>
</evidence>
<feature type="compositionally biased region" description="Polar residues" evidence="6">
    <location>
        <begin position="1"/>
        <end position="12"/>
    </location>
</feature>
<evidence type="ECO:0000259" key="7">
    <source>
        <dbReference type="Pfam" id="PF13860"/>
    </source>
</evidence>
<proteinExistence type="inferred from homology"/>
<comment type="function">
    <text evidence="4 5">Required for flagellar hook formation. May act as a scaffolding protein.</text>
</comment>
<accession>A0ABT2PTQ0</accession>
<protein>
    <recommendedName>
        <fullName evidence="2 5">Basal-body rod modification protein FlgD</fullName>
    </recommendedName>
</protein>
<feature type="domain" description="FlgD Tudor-like" evidence="8">
    <location>
        <begin position="85"/>
        <end position="223"/>
    </location>
</feature>
<comment type="caution">
    <text evidence="9">The sequence shown here is derived from an EMBL/GenBank/DDBJ whole genome shotgun (WGS) entry which is preliminary data.</text>
</comment>
<sequence length="226" mass="23550">MINNVTGNTQTKGAGASPKADPSTDPAAAQDRFLTLLVAQLAHQDPMNPMDNAQMTSQMAQINTVVGINQLNSTMEAMSSQFTSMQVLQGTSMIGRTVLSAGDRMGAPVEKISTAAFDLEGSAGDVQVKIIDASGKVVDTVKLGSLDAGRHYFAWDSSTYAGAPGVDPHSLSGMRFQVEAVNGTAKVASTTLSPNMVVATSTSSSGLTLELENGESLDYNKVKAVF</sequence>
<dbReference type="InterPro" id="IPR005648">
    <property type="entry name" value="FlgD"/>
</dbReference>
<gene>
    <name evidence="9" type="ORF">N0K08_18380</name>
</gene>
<dbReference type="RefSeq" id="WP_261501845.1">
    <property type="nucleotide sequence ID" value="NZ_JAODYH010000010.1"/>
</dbReference>
<evidence type="ECO:0000256" key="2">
    <source>
        <dbReference type="ARBA" id="ARBA00016013"/>
    </source>
</evidence>
<comment type="similarity">
    <text evidence="1 5">Belongs to the FlgD family.</text>
</comment>
<dbReference type="Proteomes" id="UP001525968">
    <property type="component" value="Unassembled WGS sequence"/>
</dbReference>
<dbReference type="Pfam" id="PF13860">
    <property type="entry name" value="FlgD_ig"/>
    <property type="match status" value="1"/>
</dbReference>
<dbReference type="Gene3D" id="2.30.30.910">
    <property type="match status" value="1"/>
</dbReference>